<dbReference type="PRINTS" id="PR00455">
    <property type="entry name" value="HTHTETR"/>
</dbReference>
<dbReference type="PROSITE" id="PS50977">
    <property type="entry name" value="HTH_TETR_2"/>
    <property type="match status" value="1"/>
</dbReference>
<evidence type="ECO:0000256" key="1">
    <source>
        <dbReference type="ARBA" id="ARBA00023015"/>
    </source>
</evidence>
<dbReference type="InterPro" id="IPR009057">
    <property type="entry name" value="Homeodomain-like_sf"/>
</dbReference>
<reference evidence="6 7" key="1">
    <citation type="journal article" date="2019" name="Int. J. Syst. Evol. Microbiol.">
        <title>The Global Catalogue of Microorganisms (GCM) 10K type strain sequencing project: providing services to taxonomists for standard genome sequencing and annotation.</title>
        <authorList>
            <consortium name="The Broad Institute Genomics Platform"/>
            <consortium name="The Broad Institute Genome Sequencing Center for Infectious Disease"/>
            <person name="Wu L."/>
            <person name="Ma J."/>
        </authorList>
    </citation>
    <scope>NUCLEOTIDE SEQUENCE [LARGE SCALE GENOMIC DNA]</scope>
    <source>
        <strain evidence="6 7">JCM 14718</strain>
    </source>
</reference>
<dbReference type="InterPro" id="IPR050109">
    <property type="entry name" value="HTH-type_TetR-like_transc_reg"/>
</dbReference>
<dbReference type="InterPro" id="IPR001647">
    <property type="entry name" value="HTH_TetR"/>
</dbReference>
<keyword evidence="2 4" id="KW-0238">DNA-binding</keyword>
<feature type="DNA-binding region" description="H-T-H motif" evidence="4">
    <location>
        <begin position="37"/>
        <end position="56"/>
    </location>
</feature>
<name>A0ABN2H5Q1_9ACTN</name>
<keyword evidence="1" id="KW-0805">Transcription regulation</keyword>
<dbReference type="Proteomes" id="UP001500618">
    <property type="component" value="Unassembled WGS sequence"/>
</dbReference>
<dbReference type="PANTHER" id="PTHR30055">
    <property type="entry name" value="HTH-TYPE TRANSCRIPTIONAL REGULATOR RUTR"/>
    <property type="match status" value="1"/>
</dbReference>
<organism evidence="6 7">
    <name type="scientific">Fodinicola feengrottensis</name>
    <dbReference type="NCBI Taxonomy" id="435914"/>
    <lineage>
        <taxon>Bacteria</taxon>
        <taxon>Bacillati</taxon>
        <taxon>Actinomycetota</taxon>
        <taxon>Actinomycetes</taxon>
        <taxon>Mycobacteriales</taxon>
        <taxon>Fodinicola</taxon>
    </lineage>
</organism>
<dbReference type="SUPFAM" id="SSF46689">
    <property type="entry name" value="Homeodomain-like"/>
    <property type="match status" value="1"/>
</dbReference>
<dbReference type="Gene3D" id="1.10.357.10">
    <property type="entry name" value="Tetracycline Repressor, domain 2"/>
    <property type="match status" value="1"/>
</dbReference>
<evidence type="ECO:0000256" key="3">
    <source>
        <dbReference type="ARBA" id="ARBA00023163"/>
    </source>
</evidence>
<sequence length="195" mass="21328">MTGQPIGRRERKKAQTRDAIQQHALRLFTERGYDATTLAEIAEAADVSETTLLRYFPTKQSLVLWDDFGTGIAAVFRAQPTDLRPVSALRATFHQVFGAAITQTQRADVRARVALLLSAPPLRSLLLDELHGPAQLMRELIAERTGAEPDDLPTRTLVGAVIGVSLSALFAAERDPSADILTLLDDAMGELERLV</sequence>
<dbReference type="PANTHER" id="PTHR30055:SF234">
    <property type="entry name" value="HTH-TYPE TRANSCRIPTIONAL REGULATOR BETI"/>
    <property type="match status" value="1"/>
</dbReference>
<proteinExistence type="predicted"/>
<feature type="domain" description="HTH tetR-type" evidence="5">
    <location>
        <begin position="14"/>
        <end position="74"/>
    </location>
</feature>
<dbReference type="Pfam" id="PF00440">
    <property type="entry name" value="TetR_N"/>
    <property type="match status" value="1"/>
</dbReference>
<evidence type="ECO:0000256" key="2">
    <source>
        <dbReference type="ARBA" id="ARBA00023125"/>
    </source>
</evidence>
<dbReference type="EMBL" id="BAAANY010000010">
    <property type="protein sequence ID" value="GAA1682406.1"/>
    <property type="molecule type" value="Genomic_DNA"/>
</dbReference>
<evidence type="ECO:0000313" key="6">
    <source>
        <dbReference type="EMBL" id="GAA1682406.1"/>
    </source>
</evidence>
<gene>
    <name evidence="6" type="ORF">GCM10009765_34520</name>
</gene>
<evidence type="ECO:0000313" key="7">
    <source>
        <dbReference type="Proteomes" id="UP001500618"/>
    </source>
</evidence>
<comment type="caution">
    <text evidence="6">The sequence shown here is derived from an EMBL/GenBank/DDBJ whole genome shotgun (WGS) entry which is preliminary data.</text>
</comment>
<protein>
    <submittedName>
        <fullName evidence="6">TetR family transcriptional regulator</fullName>
    </submittedName>
</protein>
<dbReference type="Pfam" id="PF17754">
    <property type="entry name" value="TetR_C_14"/>
    <property type="match status" value="1"/>
</dbReference>
<accession>A0ABN2H5Q1</accession>
<evidence type="ECO:0000256" key="4">
    <source>
        <dbReference type="PROSITE-ProRule" id="PRU00335"/>
    </source>
</evidence>
<keyword evidence="3" id="KW-0804">Transcription</keyword>
<keyword evidence="7" id="KW-1185">Reference proteome</keyword>
<dbReference type="InterPro" id="IPR041347">
    <property type="entry name" value="MftR_C"/>
</dbReference>
<evidence type="ECO:0000259" key="5">
    <source>
        <dbReference type="PROSITE" id="PS50977"/>
    </source>
</evidence>
<dbReference type="RefSeq" id="WP_344311279.1">
    <property type="nucleotide sequence ID" value="NZ_BAAANY010000010.1"/>
</dbReference>
<dbReference type="Gene3D" id="1.10.10.60">
    <property type="entry name" value="Homeodomain-like"/>
    <property type="match status" value="1"/>
</dbReference>